<keyword evidence="2" id="KW-0805">Transcription regulation</keyword>
<evidence type="ECO:0000313" key="7">
    <source>
        <dbReference type="EMBL" id="APU13675.1"/>
    </source>
</evidence>
<evidence type="ECO:0000313" key="8">
    <source>
        <dbReference type="Proteomes" id="UP000185511"/>
    </source>
</evidence>
<dbReference type="PROSITE" id="PS01081">
    <property type="entry name" value="HTH_TETR_1"/>
    <property type="match status" value="1"/>
</dbReference>
<dbReference type="Pfam" id="PF13977">
    <property type="entry name" value="TetR_C_6"/>
    <property type="match status" value="1"/>
</dbReference>
<evidence type="ECO:0000256" key="3">
    <source>
        <dbReference type="ARBA" id="ARBA00023125"/>
    </source>
</evidence>
<proteinExistence type="predicted"/>
<name>A0AAC9LC26_9PSEU</name>
<keyword evidence="3 5" id="KW-0238">DNA-binding</keyword>
<dbReference type="InterPro" id="IPR009057">
    <property type="entry name" value="Homeodomain-like_sf"/>
</dbReference>
<feature type="DNA-binding region" description="H-T-H motif" evidence="5">
    <location>
        <begin position="33"/>
        <end position="52"/>
    </location>
</feature>
<evidence type="ECO:0000256" key="2">
    <source>
        <dbReference type="ARBA" id="ARBA00023015"/>
    </source>
</evidence>
<dbReference type="InterPro" id="IPR039538">
    <property type="entry name" value="BetI_C"/>
</dbReference>
<organism evidence="7 8">
    <name type="scientific">Actinoalloteichus fjordicus</name>
    <dbReference type="NCBI Taxonomy" id="1612552"/>
    <lineage>
        <taxon>Bacteria</taxon>
        <taxon>Bacillati</taxon>
        <taxon>Actinomycetota</taxon>
        <taxon>Actinomycetes</taxon>
        <taxon>Pseudonocardiales</taxon>
        <taxon>Pseudonocardiaceae</taxon>
        <taxon>Actinoalloteichus</taxon>
    </lineage>
</organism>
<accession>A0AAC9LC26</accession>
<gene>
    <name evidence="7" type="ORF">UA74_08035</name>
</gene>
<dbReference type="AlphaFoldDB" id="A0AAC9LC26"/>
<dbReference type="SUPFAM" id="SSF48498">
    <property type="entry name" value="Tetracyclin repressor-like, C-terminal domain"/>
    <property type="match status" value="1"/>
</dbReference>
<dbReference type="EMBL" id="CP016076">
    <property type="protein sequence ID" value="APU13675.1"/>
    <property type="molecule type" value="Genomic_DNA"/>
</dbReference>
<reference evidence="8" key="1">
    <citation type="submission" date="2016-06" db="EMBL/GenBank/DDBJ databases">
        <title>Complete genome sequence of Actinoalloteichus fjordicus DSM 46855 (=ADI127-17), type strain of the new species Actinoalloteichus fjordicus.</title>
        <authorList>
            <person name="Ruckert C."/>
            <person name="Nouioui I."/>
            <person name="Willmese J."/>
            <person name="van Wezel G."/>
            <person name="Klenk H.-P."/>
            <person name="Kalinowski J."/>
            <person name="Zotchev S.B."/>
        </authorList>
    </citation>
    <scope>NUCLEOTIDE SEQUENCE [LARGE SCALE GENOMIC DNA]</scope>
    <source>
        <strain evidence="8">ADI127-7</strain>
    </source>
</reference>
<evidence type="ECO:0000256" key="4">
    <source>
        <dbReference type="ARBA" id="ARBA00023163"/>
    </source>
</evidence>
<dbReference type="KEGG" id="acad:UA74_08035"/>
<keyword evidence="8" id="KW-1185">Reference proteome</keyword>
<keyword evidence="1" id="KW-0678">Repressor</keyword>
<dbReference type="PANTHER" id="PTHR30055:SF234">
    <property type="entry name" value="HTH-TYPE TRANSCRIPTIONAL REGULATOR BETI"/>
    <property type="match status" value="1"/>
</dbReference>
<dbReference type="RefSeq" id="WP_075743546.1">
    <property type="nucleotide sequence ID" value="NZ_CP016076.1"/>
</dbReference>
<dbReference type="PRINTS" id="PR00455">
    <property type="entry name" value="HTHTETR"/>
</dbReference>
<evidence type="ECO:0000259" key="6">
    <source>
        <dbReference type="PROSITE" id="PS50977"/>
    </source>
</evidence>
<keyword evidence="4" id="KW-0804">Transcription</keyword>
<dbReference type="PROSITE" id="PS50977">
    <property type="entry name" value="HTH_TETR_2"/>
    <property type="match status" value="1"/>
</dbReference>
<dbReference type="Gene3D" id="1.10.357.10">
    <property type="entry name" value="Tetracycline Repressor, domain 2"/>
    <property type="match status" value="1"/>
</dbReference>
<dbReference type="InterPro" id="IPR036271">
    <property type="entry name" value="Tet_transcr_reg_TetR-rel_C_sf"/>
</dbReference>
<protein>
    <submittedName>
        <fullName evidence="7">Transcriptional regulator, TetR family</fullName>
    </submittedName>
</protein>
<evidence type="ECO:0000256" key="1">
    <source>
        <dbReference type="ARBA" id="ARBA00022491"/>
    </source>
</evidence>
<dbReference type="PANTHER" id="PTHR30055">
    <property type="entry name" value="HTH-TYPE TRANSCRIPTIONAL REGULATOR RUTR"/>
    <property type="match status" value="1"/>
</dbReference>
<dbReference type="GO" id="GO:0003700">
    <property type="term" value="F:DNA-binding transcription factor activity"/>
    <property type="evidence" value="ECO:0007669"/>
    <property type="project" value="TreeGrafter"/>
</dbReference>
<dbReference type="InterPro" id="IPR023772">
    <property type="entry name" value="DNA-bd_HTH_TetR-type_CS"/>
</dbReference>
<dbReference type="Proteomes" id="UP000185511">
    <property type="component" value="Chromosome"/>
</dbReference>
<dbReference type="InterPro" id="IPR050109">
    <property type="entry name" value="HTH-type_TetR-like_transc_reg"/>
</dbReference>
<dbReference type="InterPro" id="IPR001647">
    <property type="entry name" value="HTH_TetR"/>
</dbReference>
<dbReference type="GO" id="GO:0000976">
    <property type="term" value="F:transcription cis-regulatory region binding"/>
    <property type="evidence" value="ECO:0007669"/>
    <property type="project" value="TreeGrafter"/>
</dbReference>
<feature type="domain" description="HTH tetR-type" evidence="6">
    <location>
        <begin position="11"/>
        <end position="70"/>
    </location>
</feature>
<sequence length="207" mass="22211">MPRPVDPALRRARRLQIIDAGLTAFAEHGVGATTAQICRIAGIGSGTFFHHFPTKDSLLLAILELGAEETRAFFATRASDVAPRRTLLDYVTHAVADLTDPRAAAFIPVVGAAAMRPEIAAALQVEEDTIRTSLRGVVAEAQRQADVRTDLTADRLAVWIMLLIDGFAARVAGGGFDAVAETPLLIKQVEMLLDGAAFAPDMRPRSR</sequence>
<dbReference type="Pfam" id="PF00440">
    <property type="entry name" value="TetR_N"/>
    <property type="match status" value="1"/>
</dbReference>
<dbReference type="SUPFAM" id="SSF46689">
    <property type="entry name" value="Homeodomain-like"/>
    <property type="match status" value="1"/>
</dbReference>
<evidence type="ECO:0000256" key="5">
    <source>
        <dbReference type="PROSITE-ProRule" id="PRU00335"/>
    </source>
</evidence>